<dbReference type="OrthoDB" id="9780507at2"/>
<keyword evidence="3" id="KW-1185">Reference proteome</keyword>
<dbReference type="Proteomes" id="UP000001953">
    <property type="component" value="Chromosome"/>
</dbReference>
<dbReference type="HOGENOM" id="CLU_1381573_0_0_5"/>
<dbReference type="InterPro" id="IPR036938">
    <property type="entry name" value="PAP2/HPO_sf"/>
</dbReference>
<proteinExistence type="predicted"/>
<reference evidence="2 3" key="1">
    <citation type="submission" date="2006-03" db="EMBL/GenBank/DDBJ databases">
        <title>Complete sequence of chromosome of Nitrobacter hamburgensis X14.</title>
        <authorList>
            <consortium name="US DOE Joint Genome Institute"/>
            <person name="Copeland A."/>
            <person name="Lucas S."/>
            <person name="Lapidus A."/>
            <person name="Barry K."/>
            <person name="Detter J.C."/>
            <person name="Glavina del Rio T."/>
            <person name="Hammon N."/>
            <person name="Israni S."/>
            <person name="Dalin E."/>
            <person name="Tice H."/>
            <person name="Pitluck S."/>
            <person name="Chain P."/>
            <person name="Malfatti S."/>
            <person name="Shin M."/>
            <person name="Vergez L."/>
            <person name="Schmutz J."/>
            <person name="Larimer F."/>
            <person name="Land M."/>
            <person name="Hauser L."/>
            <person name="Kyrpides N."/>
            <person name="Ivanova N."/>
            <person name="Ward B."/>
            <person name="Arp D."/>
            <person name="Klotz M."/>
            <person name="Stein L."/>
            <person name="O'Mullan G."/>
            <person name="Starkenburg S."/>
            <person name="Sayavedra L."/>
            <person name="Poret-Peterson A.T."/>
            <person name="Gentry M.E."/>
            <person name="Bruce D."/>
            <person name="Richardson P."/>
        </authorList>
    </citation>
    <scope>NUCLEOTIDE SEQUENCE [LARGE SCALE GENOMIC DNA]</scope>
    <source>
        <strain evidence="3">DSM 10229 / NCIMB 13809 / X14</strain>
    </source>
</reference>
<dbReference type="AlphaFoldDB" id="Q1QGH6"/>
<evidence type="ECO:0000313" key="3">
    <source>
        <dbReference type="Proteomes" id="UP000001953"/>
    </source>
</evidence>
<dbReference type="SMART" id="SM00014">
    <property type="entry name" value="acidPPc"/>
    <property type="match status" value="1"/>
</dbReference>
<evidence type="ECO:0000313" key="2">
    <source>
        <dbReference type="EMBL" id="ABE64671.1"/>
    </source>
</evidence>
<accession>Q1QGH6</accession>
<dbReference type="EMBL" id="CP000319">
    <property type="protein sequence ID" value="ABE64671.1"/>
    <property type="molecule type" value="Genomic_DNA"/>
</dbReference>
<dbReference type="eggNOG" id="COG0671">
    <property type="taxonomic scope" value="Bacteria"/>
</dbReference>
<dbReference type="SUPFAM" id="SSF48317">
    <property type="entry name" value="Acid phosphatase/Vanadium-dependent haloperoxidase"/>
    <property type="match status" value="1"/>
</dbReference>
<dbReference type="KEGG" id="nha:Nham_4001"/>
<dbReference type="InterPro" id="IPR000326">
    <property type="entry name" value="PAP2/HPO"/>
</dbReference>
<sequence>MSTRTTLAKIVGLTQSHPFPVEVKPTEADVEIAQAIAHHATPLPEEIARALTWGADEKVLLVLAAIGWMASRGGGEQLRRAGNHALLVTVVSSLLPHGMKLIFDQTRPDRRTVLGHVHGISFSGKRDDAFPSGHALHMGALASAAGALPPGPRRAIRAIAVGLSLTRVAILAHWPSDVLAGFALGAVLERFLRLWTGYPPVLMEKKEDADC</sequence>
<dbReference type="RefSeq" id="WP_011512300.1">
    <property type="nucleotide sequence ID" value="NC_007964.1"/>
</dbReference>
<dbReference type="Pfam" id="PF01569">
    <property type="entry name" value="PAP2"/>
    <property type="match status" value="1"/>
</dbReference>
<dbReference type="STRING" id="323097.Nham_4001"/>
<feature type="domain" description="Phosphatidic acid phosphatase type 2/haloperoxidase" evidence="1">
    <location>
        <begin position="81"/>
        <end position="193"/>
    </location>
</feature>
<evidence type="ECO:0000259" key="1">
    <source>
        <dbReference type="SMART" id="SM00014"/>
    </source>
</evidence>
<gene>
    <name evidence="2" type="ordered locus">Nham_4001</name>
</gene>
<organism evidence="2 3">
    <name type="scientific">Nitrobacter hamburgensis (strain DSM 10229 / NCIMB 13809 / X14)</name>
    <dbReference type="NCBI Taxonomy" id="323097"/>
    <lineage>
        <taxon>Bacteria</taxon>
        <taxon>Pseudomonadati</taxon>
        <taxon>Pseudomonadota</taxon>
        <taxon>Alphaproteobacteria</taxon>
        <taxon>Hyphomicrobiales</taxon>
        <taxon>Nitrobacteraceae</taxon>
        <taxon>Nitrobacter</taxon>
    </lineage>
</organism>
<name>Q1QGH6_NITHX</name>
<dbReference type="Gene3D" id="1.20.144.10">
    <property type="entry name" value="Phosphatidic acid phosphatase type 2/haloperoxidase"/>
    <property type="match status" value="1"/>
</dbReference>
<protein>
    <submittedName>
        <fullName evidence="2">Phosphoesterase, PA-phosphatase related protein</fullName>
    </submittedName>
</protein>